<proteinExistence type="predicted"/>
<dbReference type="Proteomes" id="UP000821837">
    <property type="component" value="Chromosome 5"/>
</dbReference>
<evidence type="ECO:0000313" key="2">
    <source>
        <dbReference type="Proteomes" id="UP000821837"/>
    </source>
</evidence>
<evidence type="ECO:0000313" key="1">
    <source>
        <dbReference type="EMBL" id="KAH7952313.1"/>
    </source>
</evidence>
<keyword evidence="2" id="KW-1185">Reference proteome</keyword>
<dbReference type="EMBL" id="JABSTV010001251">
    <property type="protein sequence ID" value="KAH7952313.1"/>
    <property type="molecule type" value="Genomic_DNA"/>
</dbReference>
<organism evidence="1 2">
    <name type="scientific">Rhipicephalus sanguineus</name>
    <name type="common">Brown dog tick</name>
    <name type="synonym">Ixodes sanguineus</name>
    <dbReference type="NCBI Taxonomy" id="34632"/>
    <lineage>
        <taxon>Eukaryota</taxon>
        <taxon>Metazoa</taxon>
        <taxon>Ecdysozoa</taxon>
        <taxon>Arthropoda</taxon>
        <taxon>Chelicerata</taxon>
        <taxon>Arachnida</taxon>
        <taxon>Acari</taxon>
        <taxon>Parasitiformes</taxon>
        <taxon>Ixodida</taxon>
        <taxon>Ixodoidea</taxon>
        <taxon>Ixodidae</taxon>
        <taxon>Rhipicephalinae</taxon>
        <taxon>Rhipicephalus</taxon>
        <taxon>Rhipicephalus</taxon>
    </lineage>
</organism>
<comment type="caution">
    <text evidence="1">The sequence shown here is derived from an EMBL/GenBank/DDBJ whole genome shotgun (WGS) entry which is preliminary data.</text>
</comment>
<reference evidence="1" key="1">
    <citation type="journal article" date="2020" name="Cell">
        <title>Large-Scale Comparative Analyses of Tick Genomes Elucidate Their Genetic Diversity and Vector Capacities.</title>
        <authorList>
            <consortium name="Tick Genome and Microbiome Consortium (TIGMIC)"/>
            <person name="Jia N."/>
            <person name="Wang J."/>
            <person name="Shi W."/>
            <person name="Du L."/>
            <person name="Sun Y."/>
            <person name="Zhan W."/>
            <person name="Jiang J.F."/>
            <person name="Wang Q."/>
            <person name="Zhang B."/>
            <person name="Ji P."/>
            <person name="Bell-Sakyi L."/>
            <person name="Cui X.M."/>
            <person name="Yuan T.T."/>
            <person name="Jiang B.G."/>
            <person name="Yang W.F."/>
            <person name="Lam T.T."/>
            <person name="Chang Q.C."/>
            <person name="Ding S.J."/>
            <person name="Wang X.J."/>
            <person name="Zhu J.G."/>
            <person name="Ruan X.D."/>
            <person name="Zhao L."/>
            <person name="Wei J.T."/>
            <person name="Ye R.Z."/>
            <person name="Que T.C."/>
            <person name="Du C.H."/>
            <person name="Zhou Y.H."/>
            <person name="Cheng J.X."/>
            <person name="Dai P.F."/>
            <person name="Guo W.B."/>
            <person name="Han X.H."/>
            <person name="Huang E.J."/>
            <person name="Li L.F."/>
            <person name="Wei W."/>
            <person name="Gao Y.C."/>
            <person name="Liu J.Z."/>
            <person name="Shao H.Z."/>
            <person name="Wang X."/>
            <person name="Wang C.C."/>
            <person name="Yang T.C."/>
            <person name="Huo Q.B."/>
            <person name="Li W."/>
            <person name="Chen H.Y."/>
            <person name="Chen S.E."/>
            <person name="Zhou L.G."/>
            <person name="Ni X.B."/>
            <person name="Tian J.H."/>
            <person name="Sheng Y."/>
            <person name="Liu T."/>
            <person name="Pan Y.S."/>
            <person name="Xia L.Y."/>
            <person name="Li J."/>
            <person name="Zhao F."/>
            <person name="Cao W.C."/>
        </authorList>
    </citation>
    <scope>NUCLEOTIDE SEQUENCE</scope>
    <source>
        <strain evidence="1">Rsan-2018</strain>
    </source>
</reference>
<gene>
    <name evidence="1" type="ORF">HPB52_021453</name>
</gene>
<name>A0A9D4SVG2_RHISA</name>
<accession>A0A9D4SVG2</accession>
<protein>
    <recommendedName>
        <fullName evidence="3">Tick transposon</fullName>
    </recommendedName>
</protein>
<dbReference type="AlphaFoldDB" id="A0A9D4SVG2"/>
<evidence type="ECO:0008006" key="3">
    <source>
        <dbReference type="Google" id="ProtNLM"/>
    </source>
</evidence>
<reference evidence="1" key="2">
    <citation type="submission" date="2021-09" db="EMBL/GenBank/DDBJ databases">
        <authorList>
            <person name="Jia N."/>
            <person name="Wang J."/>
            <person name="Shi W."/>
            <person name="Du L."/>
            <person name="Sun Y."/>
            <person name="Zhan W."/>
            <person name="Jiang J."/>
            <person name="Wang Q."/>
            <person name="Zhang B."/>
            <person name="Ji P."/>
            <person name="Sakyi L.B."/>
            <person name="Cui X."/>
            <person name="Yuan T."/>
            <person name="Jiang B."/>
            <person name="Yang W."/>
            <person name="Lam T.T.-Y."/>
            <person name="Chang Q."/>
            <person name="Ding S."/>
            <person name="Wang X."/>
            <person name="Zhu J."/>
            <person name="Ruan X."/>
            <person name="Zhao L."/>
            <person name="Wei J."/>
            <person name="Que T."/>
            <person name="Du C."/>
            <person name="Cheng J."/>
            <person name="Dai P."/>
            <person name="Han X."/>
            <person name="Huang E."/>
            <person name="Gao Y."/>
            <person name="Liu J."/>
            <person name="Shao H."/>
            <person name="Ye R."/>
            <person name="Li L."/>
            <person name="Wei W."/>
            <person name="Wang X."/>
            <person name="Wang C."/>
            <person name="Huo Q."/>
            <person name="Li W."/>
            <person name="Guo W."/>
            <person name="Chen H."/>
            <person name="Chen S."/>
            <person name="Zhou L."/>
            <person name="Zhou L."/>
            <person name="Ni X."/>
            <person name="Tian J."/>
            <person name="Zhou Y."/>
            <person name="Sheng Y."/>
            <person name="Liu T."/>
            <person name="Pan Y."/>
            <person name="Xia L."/>
            <person name="Li J."/>
            <person name="Zhao F."/>
            <person name="Cao W."/>
        </authorList>
    </citation>
    <scope>NUCLEOTIDE SEQUENCE</scope>
    <source>
        <strain evidence="1">Rsan-2018</strain>
        <tissue evidence="1">Larvae</tissue>
    </source>
</reference>
<sequence length="357" mass="39902">MARHAYTHTNTRKQHVSADTLPDLAFVSNVTAVSWQNTQEDLRSDHSLIEVTVDTGPSARGTYSEGIGRRLKLVQWDAFRKKRAEGGRGDEPITDIDEWTATLNRDVDAVTCHIPPEAKLEVIDSRLLHMAQWEDLSNGLERQMHGASAWRLFRHLLDPEDTRAAQSHKTRRLVTDHKGDDLLGAIRDRYFNASQSSSLRAFLTRNQRGYAYPMRLQRRCSGLSSGAPARGTMDSAANGSPIFMNISNIYKTGTSPRGALWARWLRQGTVFTPAPVCHADDEILTDLQYFGVFRNDRKGARGGGVLIATSKLLPVLSRRRYDCLGNPMASHSFYATNFAAWSVLSAPAKHPRLSTEI</sequence>